<reference evidence="1 2" key="1">
    <citation type="journal article" date="2017" name="Mol. Biol. Evol.">
        <title>The 4-celled Tetrabaena socialis nuclear genome reveals the essential components for genetic control of cell number at the origin of multicellularity in the volvocine lineage.</title>
        <authorList>
            <person name="Featherston J."/>
            <person name="Arakaki Y."/>
            <person name="Hanschen E.R."/>
            <person name="Ferris P.J."/>
            <person name="Michod R.E."/>
            <person name="Olson B.J.S.C."/>
            <person name="Nozaki H."/>
            <person name="Durand P.M."/>
        </authorList>
    </citation>
    <scope>NUCLEOTIDE SEQUENCE [LARGE SCALE GENOMIC DNA]</scope>
    <source>
        <strain evidence="1 2">NIES-571</strain>
    </source>
</reference>
<dbReference type="AlphaFoldDB" id="A0A2J7ZQF1"/>
<evidence type="ECO:0000313" key="1">
    <source>
        <dbReference type="EMBL" id="PNH02494.1"/>
    </source>
</evidence>
<proteinExistence type="predicted"/>
<accession>A0A2J7ZQF1</accession>
<dbReference type="Proteomes" id="UP000236333">
    <property type="component" value="Unassembled WGS sequence"/>
</dbReference>
<gene>
    <name evidence="1" type="ORF">TSOC_011525</name>
</gene>
<comment type="caution">
    <text evidence="1">The sequence shown here is derived from an EMBL/GenBank/DDBJ whole genome shotgun (WGS) entry which is preliminary data.</text>
</comment>
<name>A0A2J7ZQF1_9CHLO</name>
<keyword evidence="2" id="KW-1185">Reference proteome</keyword>
<sequence length="104" mass="11541">MLLGMIATRQAGQSSRTVVWRLQSRPHDRAALGCLRLSCQEEIRQDLRGCATTVAAVDLLRNRFQAASEAKLVGLQQQLGQLKLRTEDSEFVGGFMRRAEAAAR</sequence>
<protein>
    <submittedName>
        <fullName evidence="1">Uncharacterized protein</fullName>
    </submittedName>
</protein>
<dbReference type="EMBL" id="PGGS01000646">
    <property type="protein sequence ID" value="PNH02494.1"/>
    <property type="molecule type" value="Genomic_DNA"/>
</dbReference>
<evidence type="ECO:0000313" key="2">
    <source>
        <dbReference type="Proteomes" id="UP000236333"/>
    </source>
</evidence>
<organism evidence="1 2">
    <name type="scientific">Tetrabaena socialis</name>
    <dbReference type="NCBI Taxonomy" id="47790"/>
    <lineage>
        <taxon>Eukaryota</taxon>
        <taxon>Viridiplantae</taxon>
        <taxon>Chlorophyta</taxon>
        <taxon>core chlorophytes</taxon>
        <taxon>Chlorophyceae</taxon>
        <taxon>CS clade</taxon>
        <taxon>Chlamydomonadales</taxon>
        <taxon>Tetrabaenaceae</taxon>
        <taxon>Tetrabaena</taxon>
    </lineage>
</organism>